<evidence type="ECO:0000256" key="1">
    <source>
        <dbReference type="ARBA" id="ARBA00022553"/>
    </source>
</evidence>
<dbReference type="InterPro" id="IPR036890">
    <property type="entry name" value="HATPase_C_sf"/>
</dbReference>
<protein>
    <recommendedName>
        <fullName evidence="2">Histidine kinase domain-containing protein</fullName>
    </recommendedName>
</protein>
<gene>
    <name evidence="3" type="ORF">S06H3_65686</name>
</gene>
<dbReference type="Pfam" id="PF02518">
    <property type="entry name" value="HATPase_c"/>
    <property type="match status" value="1"/>
</dbReference>
<dbReference type="PROSITE" id="PS50109">
    <property type="entry name" value="HIS_KIN"/>
    <property type="match status" value="1"/>
</dbReference>
<reference evidence="3" key="1">
    <citation type="journal article" date="2014" name="Front. Microbiol.">
        <title>High frequency of phylogenetically diverse reductive dehalogenase-homologous genes in deep subseafloor sedimentary metagenomes.</title>
        <authorList>
            <person name="Kawai M."/>
            <person name="Futagami T."/>
            <person name="Toyoda A."/>
            <person name="Takaki Y."/>
            <person name="Nishi S."/>
            <person name="Hori S."/>
            <person name="Arai W."/>
            <person name="Tsubouchi T."/>
            <person name="Morono Y."/>
            <person name="Uchiyama I."/>
            <person name="Ito T."/>
            <person name="Fujiyama A."/>
            <person name="Inagaki F."/>
            <person name="Takami H."/>
        </authorList>
    </citation>
    <scope>NUCLEOTIDE SEQUENCE</scope>
    <source>
        <strain evidence="3">Expedition CK06-06</strain>
    </source>
</reference>
<comment type="caution">
    <text evidence="3">The sequence shown here is derived from an EMBL/GenBank/DDBJ whole genome shotgun (WGS) entry which is preliminary data.</text>
</comment>
<evidence type="ECO:0000313" key="3">
    <source>
        <dbReference type="EMBL" id="GAI71039.1"/>
    </source>
</evidence>
<dbReference type="EMBL" id="BARV01044346">
    <property type="protein sequence ID" value="GAI71039.1"/>
    <property type="molecule type" value="Genomic_DNA"/>
</dbReference>
<dbReference type="InterPro" id="IPR004358">
    <property type="entry name" value="Sig_transdc_His_kin-like_C"/>
</dbReference>
<dbReference type="PANTHER" id="PTHR43547">
    <property type="entry name" value="TWO-COMPONENT HISTIDINE KINASE"/>
    <property type="match status" value="1"/>
</dbReference>
<accession>X1STA9</accession>
<organism evidence="3">
    <name type="scientific">marine sediment metagenome</name>
    <dbReference type="NCBI Taxonomy" id="412755"/>
    <lineage>
        <taxon>unclassified sequences</taxon>
        <taxon>metagenomes</taxon>
        <taxon>ecological metagenomes</taxon>
    </lineage>
</organism>
<dbReference type="PANTHER" id="PTHR43547:SF2">
    <property type="entry name" value="HYBRID SIGNAL TRANSDUCTION HISTIDINE KINASE C"/>
    <property type="match status" value="1"/>
</dbReference>
<dbReference type="InterPro" id="IPR005467">
    <property type="entry name" value="His_kinase_dom"/>
</dbReference>
<sequence length="87" mass="9499">ERFFQPDGAIDQGTGIGLPLAKKLIELHGGRIEVESLVNTGSLFTIYVPMGKDHLPADSLIEGDVDYESIHQSPLLPESDLHSKDKT</sequence>
<dbReference type="SUPFAM" id="SSF55874">
    <property type="entry name" value="ATPase domain of HSP90 chaperone/DNA topoisomerase II/histidine kinase"/>
    <property type="match status" value="1"/>
</dbReference>
<name>X1STA9_9ZZZZ</name>
<dbReference type="Gene3D" id="3.30.565.10">
    <property type="entry name" value="Histidine kinase-like ATPase, C-terminal domain"/>
    <property type="match status" value="1"/>
</dbReference>
<dbReference type="GO" id="GO:0000155">
    <property type="term" value="F:phosphorelay sensor kinase activity"/>
    <property type="evidence" value="ECO:0007669"/>
    <property type="project" value="TreeGrafter"/>
</dbReference>
<feature type="non-terminal residue" evidence="3">
    <location>
        <position position="87"/>
    </location>
</feature>
<proteinExistence type="predicted"/>
<dbReference type="PRINTS" id="PR00344">
    <property type="entry name" value="BCTRLSENSOR"/>
</dbReference>
<dbReference type="AlphaFoldDB" id="X1STA9"/>
<feature type="non-terminal residue" evidence="3">
    <location>
        <position position="1"/>
    </location>
</feature>
<evidence type="ECO:0000259" key="2">
    <source>
        <dbReference type="PROSITE" id="PS50109"/>
    </source>
</evidence>
<feature type="domain" description="Histidine kinase" evidence="2">
    <location>
        <begin position="1"/>
        <end position="52"/>
    </location>
</feature>
<dbReference type="InterPro" id="IPR003594">
    <property type="entry name" value="HATPase_dom"/>
</dbReference>
<keyword evidence="1" id="KW-0597">Phosphoprotein</keyword>